<dbReference type="PANTHER" id="PTHR30466">
    <property type="entry name" value="FLAVIN REDUCTASE"/>
    <property type="match status" value="1"/>
</dbReference>
<sequence length="151" mass="15596">MSRLASGVSVVAVRHGNQDLAMTATSLVSVSLDPPTVLFCVHSDARLREAVEPGARWAASILGGDALAAADWLATPGRPAFGQLATIAHRRGEVSGAAILDGASAWLECETEWIRTAASHDVVVGRVLAAARVPGAGGAILHFHGRMTTIP</sequence>
<comment type="caution">
    <text evidence="3">The sequence shown here is derived from an EMBL/GenBank/DDBJ whole genome shotgun (WGS) entry which is preliminary data.</text>
</comment>
<dbReference type="Proteomes" id="UP000504882">
    <property type="component" value="Unassembled WGS sequence"/>
</dbReference>
<dbReference type="InterPro" id="IPR012349">
    <property type="entry name" value="Split_barrel_FMN-bd"/>
</dbReference>
<protein>
    <submittedName>
        <fullName evidence="3">Flavin reductase</fullName>
    </submittedName>
</protein>
<accession>A0ABY2E3S0</accession>
<evidence type="ECO:0000259" key="2">
    <source>
        <dbReference type="SMART" id="SM00903"/>
    </source>
</evidence>
<gene>
    <name evidence="3" type="ORF">EXU48_10460</name>
</gene>
<keyword evidence="1" id="KW-0560">Oxidoreductase</keyword>
<name>A0ABY2E3S0_9MICO</name>
<dbReference type="InterPro" id="IPR050268">
    <property type="entry name" value="NADH-dep_flavin_reductase"/>
</dbReference>
<evidence type="ECO:0000313" key="4">
    <source>
        <dbReference type="Proteomes" id="UP000504882"/>
    </source>
</evidence>
<reference evidence="3 4" key="1">
    <citation type="submission" date="2019-03" db="EMBL/GenBank/DDBJ databases">
        <title>Genomic features of bacteria from cold environments.</title>
        <authorList>
            <person name="Shen L."/>
        </authorList>
    </citation>
    <scope>NUCLEOTIDE SEQUENCE [LARGE SCALE GENOMIC DNA]</scope>
    <source>
        <strain evidence="4">T3246-1</strain>
    </source>
</reference>
<feature type="domain" description="Flavin reductase like" evidence="2">
    <location>
        <begin position="1"/>
        <end position="149"/>
    </location>
</feature>
<evidence type="ECO:0000256" key="1">
    <source>
        <dbReference type="ARBA" id="ARBA00023002"/>
    </source>
</evidence>
<evidence type="ECO:0000313" key="3">
    <source>
        <dbReference type="EMBL" id="TDE94288.1"/>
    </source>
</evidence>
<dbReference type="InterPro" id="IPR002563">
    <property type="entry name" value="Flavin_Rdtase-like_dom"/>
</dbReference>
<keyword evidence="4" id="KW-1185">Reference proteome</keyword>
<organism evidence="3 4">
    <name type="scientific">Occultella glacieicola</name>
    <dbReference type="NCBI Taxonomy" id="2518684"/>
    <lineage>
        <taxon>Bacteria</taxon>
        <taxon>Bacillati</taxon>
        <taxon>Actinomycetota</taxon>
        <taxon>Actinomycetes</taxon>
        <taxon>Micrococcales</taxon>
        <taxon>Ruaniaceae</taxon>
        <taxon>Occultella</taxon>
    </lineage>
</organism>
<dbReference type="Pfam" id="PF01613">
    <property type="entry name" value="Flavin_Reduct"/>
    <property type="match status" value="1"/>
</dbReference>
<dbReference type="SUPFAM" id="SSF50475">
    <property type="entry name" value="FMN-binding split barrel"/>
    <property type="match status" value="1"/>
</dbReference>
<proteinExistence type="predicted"/>
<dbReference type="PANTHER" id="PTHR30466:SF1">
    <property type="entry name" value="FMN REDUCTASE (NADH) RUTF"/>
    <property type="match status" value="1"/>
</dbReference>
<dbReference type="EMBL" id="SMNA01000005">
    <property type="protein sequence ID" value="TDE94288.1"/>
    <property type="molecule type" value="Genomic_DNA"/>
</dbReference>
<dbReference type="SMART" id="SM00903">
    <property type="entry name" value="Flavin_Reduct"/>
    <property type="match status" value="1"/>
</dbReference>
<dbReference type="Gene3D" id="2.30.110.10">
    <property type="entry name" value="Electron Transport, Fmn-binding Protein, Chain A"/>
    <property type="match status" value="1"/>
</dbReference>